<reference evidence="7 8" key="1">
    <citation type="submission" date="2016-09" db="EMBL/GenBank/DDBJ databases">
        <title>Genome sequence of Eubacterium angustum.</title>
        <authorList>
            <person name="Poehlein A."/>
            <person name="Daniel R."/>
        </authorList>
    </citation>
    <scope>NUCLEOTIDE SEQUENCE [LARGE SCALE GENOMIC DNA]</scope>
    <source>
        <strain evidence="7 8">DSM 1989</strain>
    </source>
</reference>
<dbReference type="GO" id="GO:0000049">
    <property type="term" value="F:tRNA binding"/>
    <property type="evidence" value="ECO:0007669"/>
    <property type="project" value="UniProtKB-UniRule"/>
</dbReference>
<dbReference type="GO" id="GO:0043023">
    <property type="term" value="F:ribosomal large subunit binding"/>
    <property type="evidence" value="ECO:0007669"/>
    <property type="project" value="UniProtKB-UniRule"/>
</dbReference>
<keyword evidence="8" id="KW-1185">Reference proteome</keyword>
<evidence type="ECO:0000259" key="6">
    <source>
        <dbReference type="Pfam" id="PF05670"/>
    </source>
</evidence>
<dbReference type="PANTHER" id="PTHR15239:SF6">
    <property type="entry name" value="RIBOSOME QUALITY CONTROL COMPLEX SUBUNIT NEMF"/>
    <property type="match status" value="1"/>
</dbReference>
<protein>
    <recommendedName>
        <fullName evidence="5">Rqc2 homolog RqcH</fullName>
        <shortName evidence="5">RqcH</shortName>
    </recommendedName>
</protein>
<dbReference type="InterPro" id="IPR008532">
    <property type="entry name" value="NFACT_RNA-bd"/>
</dbReference>
<dbReference type="EMBL" id="MKIE01000003">
    <property type="protein sequence ID" value="OHW62632.1"/>
    <property type="molecule type" value="Genomic_DNA"/>
</dbReference>
<dbReference type="InterPro" id="IPR043682">
    <property type="entry name" value="RqcH_bacterial"/>
</dbReference>
<gene>
    <name evidence="5" type="primary">rqcH</name>
    <name evidence="7" type="ORF">EUAN_11970</name>
</gene>
<organism evidence="7 8">
    <name type="scientific">Andreesenia angusta</name>
    <dbReference type="NCBI Taxonomy" id="39480"/>
    <lineage>
        <taxon>Bacteria</taxon>
        <taxon>Bacillati</taxon>
        <taxon>Bacillota</taxon>
        <taxon>Tissierellia</taxon>
        <taxon>Tissierellales</taxon>
        <taxon>Gottschalkiaceae</taxon>
        <taxon>Andreesenia</taxon>
    </lineage>
</organism>
<dbReference type="GO" id="GO:0072344">
    <property type="term" value="P:rescue of stalled ribosome"/>
    <property type="evidence" value="ECO:0007669"/>
    <property type="project" value="UniProtKB-UniRule"/>
</dbReference>
<dbReference type="Proteomes" id="UP000180254">
    <property type="component" value="Unassembled WGS sequence"/>
</dbReference>
<comment type="subunit">
    <text evidence="5">Associates with stalled 50S ribosomal subunits. Binds to RqcP.</text>
</comment>
<comment type="caution">
    <text evidence="7">The sequence shown here is derived from an EMBL/GenBank/DDBJ whole genome shotgun (WGS) entry which is preliminary data.</text>
</comment>
<accession>A0A1S1V7U6</accession>
<evidence type="ECO:0000313" key="7">
    <source>
        <dbReference type="EMBL" id="OHW62632.1"/>
    </source>
</evidence>
<sequence length="592" mass="66945">MSLDGVVLHAITSELSEKLVGGRVDKIHQPESDELLLQIRNKSENFKLLLSASSSNPRVHLTKSSKQNPQTPPAFCMLLRKHLGSGKVIGVEQPSLERVVIIKFESLDELGDLTQKDLIVEIMGKHSNIILVDSSKNKILDSIKRVPVSLSSVRQVLPGLPYSPPPAQEKRDPLNVELEDVLSILNASDENLSTHKALYLKFVGLSPLLAREICHRSGVDSERLLVLLDHSEKRNLAEGFISFYRDVRLCAFYPNVVRDRDNLDVLYFSSVKLTQYGDYPFEHFESMSELLEYFFQSRDNRDRIKQKSSELRKSVSLKLERILNKVEKQRLEIAEAEKRESLRIKGDLLTANMHLINKGDSSVNVQNYYSESLDSIEIALDPRLSPSENAQRYYKKYNKLKTAHGLLAEQIEQSEVEIDYLQNIIYAIDNCTEVQEIDEIKEELVSEGYLKKSSLKNKKSSSAPSKPHEYISSDNYHIYVGKNNKQNDQLTMKSASKEDLWLHTKDIPGSHVIVKTNGDEVPESTVLEAATLAAYYSKASQSSNVPVDYALRKNVKKPSGARPGMVIYENNSTVYVTPDKLSVSKIRKVEPS</sequence>
<dbReference type="HAMAP" id="MF_00844_B">
    <property type="entry name" value="RqcH_B"/>
    <property type="match status" value="1"/>
</dbReference>
<dbReference type="STRING" id="39480.EUAN_11970"/>
<keyword evidence="4 5" id="KW-0648">Protein biosynthesis</keyword>
<dbReference type="RefSeq" id="WP_071062657.1">
    <property type="nucleotide sequence ID" value="NZ_MKIE01000003.1"/>
</dbReference>
<dbReference type="Gene3D" id="3.40.970.40">
    <property type="entry name" value="fibrinogen binding protein from staphylococcus aureus domain like"/>
    <property type="match status" value="1"/>
</dbReference>
<dbReference type="OrthoDB" id="9766163at2"/>
<evidence type="ECO:0000256" key="3">
    <source>
        <dbReference type="ARBA" id="ARBA00022884"/>
    </source>
</evidence>
<dbReference type="AlphaFoldDB" id="A0A1S1V7U6"/>
<dbReference type="Pfam" id="PF05670">
    <property type="entry name" value="NFACT-R_1"/>
    <property type="match status" value="1"/>
</dbReference>
<dbReference type="GO" id="GO:1990112">
    <property type="term" value="C:RQC complex"/>
    <property type="evidence" value="ECO:0007669"/>
    <property type="project" value="TreeGrafter"/>
</dbReference>
<evidence type="ECO:0000256" key="1">
    <source>
        <dbReference type="ARBA" id="ARBA00022555"/>
    </source>
</evidence>
<dbReference type="Gene3D" id="2.30.310.10">
    <property type="entry name" value="ibrinogen binding protein from staphylococcus aureus domain"/>
    <property type="match status" value="1"/>
</dbReference>
<evidence type="ECO:0000313" key="8">
    <source>
        <dbReference type="Proteomes" id="UP000180254"/>
    </source>
</evidence>
<name>A0A1S1V7U6_9FIRM</name>
<dbReference type="FunFam" id="2.30.310.10:FF:000004">
    <property type="entry name" value="Fibronectin-binding protein A"/>
    <property type="match status" value="1"/>
</dbReference>
<dbReference type="Gene3D" id="1.10.8.50">
    <property type="match status" value="1"/>
</dbReference>
<dbReference type="Pfam" id="PF05833">
    <property type="entry name" value="NFACT_N"/>
    <property type="match status" value="1"/>
</dbReference>
<evidence type="ECO:0000256" key="4">
    <source>
        <dbReference type="ARBA" id="ARBA00022917"/>
    </source>
</evidence>
<evidence type="ECO:0000256" key="2">
    <source>
        <dbReference type="ARBA" id="ARBA00022730"/>
    </source>
</evidence>
<dbReference type="GO" id="GO:0019843">
    <property type="term" value="F:rRNA binding"/>
    <property type="evidence" value="ECO:0007669"/>
    <property type="project" value="UniProtKB-UniRule"/>
</dbReference>
<keyword evidence="2 5" id="KW-0699">rRNA-binding</keyword>
<dbReference type="PANTHER" id="PTHR15239">
    <property type="entry name" value="NUCLEAR EXPORT MEDIATOR FACTOR NEMF"/>
    <property type="match status" value="1"/>
</dbReference>
<feature type="domain" description="NFACT RNA-binding" evidence="6">
    <location>
        <begin position="466"/>
        <end position="560"/>
    </location>
</feature>
<proteinExistence type="inferred from homology"/>
<evidence type="ECO:0000256" key="5">
    <source>
        <dbReference type="HAMAP-Rule" id="MF_00844"/>
    </source>
</evidence>
<dbReference type="InterPro" id="IPR051608">
    <property type="entry name" value="RQC_Subunit_NEMF"/>
</dbReference>
<keyword evidence="3 5" id="KW-0694">RNA-binding</keyword>
<comment type="function">
    <text evidence="5">Key component of the ribosome quality control system (RQC), a ribosome-associated complex that mediates the extraction of incompletely synthesized nascent chains from stalled ribosomes and their subsequent degradation. RqcH recruits Ala-charged tRNA, and with RqcP directs the elongation of stalled nascent chains on 50S ribosomal subunits, leading to non-templated C-terminal alanine extensions (Ala tail). The Ala tail promotes nascent chain degradation. May add between 1 and at least 8 Ala residues. Binds to stalled 50S ribosomal subunits.</text>
</comment>
<comment type="similarity">
    <text evidence="5">Belongs to the NEMF family.</text>
</comment>
<keyword evidence="1 5" id="KW-0820">tRNA-binding</keyword>